<dbReference type="EMBL" id="CP045562">
    <property type="protein sequence ID" value="QFX93188.1"/>
    <property type="molecule type" value="Genomic_DNA"/>
</dbReference>
<accession>A0AAE6P3D9</accession>
<dbReference type="Gene3D" id="3.40.33.10">
    <property type="entry name" value="CAP"/>
    <property type="match status" value="1"/>
</dbReference>
<dbReference type="RefSeq" id="WP_010023020.1">
    <property type="nucleotide sequence ID" value="NZ_AZDS01000004.1"/>
</dbReference>
<name>A0AAE6P3D9_9LACO</name>
<gene>
    <name evidence="2" type="ORF">LF543_06400</name>
</gene>
<dbReference type="InterPro" id="IPR014044">
    <property type="entry name" value="CAP_dom"/>
</dbReference>
<dbReference type="InterPro" id="IPR035940">
    <property type="entry name" value="CAP_sf"/>
</dbReference>
<protein>
    <recommendedName>
        <fullName evidence="1">SCP domain-containing protein</fullName>
    </recommendedName>
</protein>
<dbReference type="Pfam" id="PF00188">
    <property type="entry name" value="CAP"/>
    <property type="match status" value="1"/>
</dbReference>
<reference evidence="2 3" key="1">
    <citation type="submission" date="2019-10" db="EMBL/GenBank/DDBJ databases">
        <title>Genome sequencing of Lactobacillus fructivorans.</title>
        <authorList>
            <person name="Kim K."/>
        </authorList>
    </citation>
    <scope>NUCLEOTIDE SEQUENCE [LARGE SCALE GENOMIC DNA]</scope>
    <source>
        <strain evidence="2 3">LF543</strain>
    </source>
</reference>
<evidence type="ECO:0000259" key="1">
    <source>
        <dbReference type="Pfam" id="PF00188"/>
    </source>
</evidence>
<feature type="domain" description="SCP" evidence="1">
    <location>
        <begin position="76"/>
        <end position="186"/>
    </location>
</feature>
<proteinExistence type="predicted"/>
<dbReference type="AlphaFoldDB" id="A0AAE6P3D9"/>
<organism evidence="2 3">
    <name type="scientific">Fructilactobacillus fructivorans</name>
    <dbReference type="NCBI Taxonomy" id="1614"/>
    <lineage>
        <taxon>Bacteria</taxon>
        <taxon>Bacillati</taxon>
        <taxon>Bacillota</taxon>
        <taxon>Bacilli</taxon>
        <taxon>Lactobacillales</taxon>
        <taxon>Lactobacillaceae</taxon>
        <taxon>Fructilactobacillus</taxon>
    </lineage>
</organism>
<evidence type="ECO:0000313" key="3">
    <source>
        <dbReference type="Proteomes" id="UP000327194"/>
    </source>
</evidence>
<dbReference type="KEGG" id="lfv:LF543_06400"/>
<evidence type="ECO:0000313" key="2">
    <source>
        <dbReference type="EMBL" id="QFX93188.1"/>
    </source>
</evidence>
<sequence>MKNAKKKLVIVLLMVVMITVGVSVPFEVKSPMTVSAKQIIHKKADRQVIKQEATPVAYSTAHQSAFDTEYQTKFIALLNRERNARGLKSVHQTKEAQDISNQRIDQVVSNLPSSYGHDNNDSRPYAECIGQVNALRNTSAEDSAYTMLNLYVYNDAQTFDHRPWGHHNILLDPNVSQVGISMKKMPVGGADANVGYAEYNQVTLM</sequence>
<dbReference type="Proteomes" id="UP000327194">
    <property type="component" value="Chromosome"/>
</dbReference>